<keyword evidence="2" id="KW-1185">Reference proteome</keyword>
<protein>
    <submittedName>
        <fullName evidence="1">Uncharacterized protein</fullName>
    </submittedName>
</protein>
<proteinExistence type="predicted"/>
<evidence type="ECO:0000313" key="1">
    <source>
        <dbReference type="EMBL" id="AEL24067.1"/>
    </source>
</evidence>
<sequence>MAFIPLYFFKEQELDNFAKQINSGGNLFPSIGIVKMEQKNKQQIFIKRLFVAFLIPVVLSLSILPCCPPSESCADDVQHACADEPIQGTFPGSGLCSPFFTCGHCPGFIIQQVEFPSLNLGKVNEIVSGNRPEFKPFILVKSFFKPPKA</sequence>
<dbReference type="STRING" id="880070.Cycma_0287"/>
<evidence type="ECO:0000313" key="2">
    <source>
        <dbReference type="Proteomes" id="UP000001635"/>
    </source>
</evidence>
<gene>
    <name evidence="1" type="ordered locus">Cycma_0287</name>
</gene>
<dbReference type="RefSeq" id="WP_014018366.1">
    <property type="nucleotide sequence ID" value="NC_015914.1"/>
</dbReference>
<organism evidence="1 2">
    <name type="scientific">Cyclobacterium marinum (strain ATCC 25205 / DSM 745 / LMG 13164 / NCIMB 1802)</name>
    <name type="common">Flectobacillus marinus</name>
    <dbReference type="NCBI Taxonomy" id="880070"/>
    <lineage>
        <taxon>Bacteria</taxon>
        <taxon>Pseudomonadati</taxon>
        <taxon>Bacteroidota</taxon>
        <taxon>Cytophagia</taxon>
        <taxon>Cytophagales</taxon>
        <taxon>Cyclobacteriaceae</taxon>
        <taxon>Cyclobacterium</taxon>
    </lineage>
</organism>
<dbReference type="AlphaFoldDB" id="G0J3C6"/>
<dbReference type="Proteomes" id="UP000001635">
    <property type="component" value="Chromosome"/>
</dbReference>
<reference evidence="2" key="1">
    <citation type="submission" date="2011-07" db="EMBL/GenBank/DDBJ databases">
        <title>The complete genome of Cyclobacterium marinum DSM 745.</title>
        <authorList>
            <person name="Lucas S."/>
            <person name="Han J."/>
            <person name="Lapidus A."/>
            <person name="Bruce D."/>
            <person name="Goodwin L."/>
            <person name="Pitluck S."/>
            <person name="Peters L."/>
            <person name="Kyrpides N."/>
            <person name="Mavromatis K."/>
            <person name="Ivanova N."/>
            <person name="Ovchinnikova G."/>
            <person name="Chertkov O."/>
            <person name="Detter J.C."/>
            <person name="Tapia R."/>
            <person name="Han C."/>
            <person name="Land M."/>
            <person name="Hauser L."/>
            <person name="Markowitz V."/>
            <person name="Cheng J.-F."/>
            <person name="Hugenholtz P."/>
            <person name="Woyke T."/>
            <person name="Wu D."/>
            <person name="Tindall B."/>
            <person name="Schuetze A."/>
            <person name="Brambilla E."/>
            <person name="Klenk H.-P."/>
            <person name="Eisen J.A."/>
        </authorList>
    </citation>
    <scope>NUCLEOTIDE SEQUENCE [LARGE SCALE GENOMIC DNA]</scope>
    <source>
        <strain evidence="2">ATCC 25205 / DSM 745 / LMG 13164 / NCIMB 1802</strain>
    </source>
</reference>
<name>G0J3C6_CYCMS</name>
<dbReference type="OrthoDB" id="671991at2"/>
<dbReference type="HOGENOM" id="CLU_1746601_0_0_10"/>
<dbReference type="EMBL" id="CP002955">
    <property type="protein sequence ID" value="AEL24067.1"/>
    <property type="molecule type" value="Genomic_DNA"/>
</dbReference>
<dbReference type="KEGG" id="cmr:Cycma_0287"/>
<accession>G0J3C6</accession>